<organism evidence="6 7">
    <name type="scientific">Rhodanobacter soli</name>
    <dbReference type="NCBI Taxonomy" id="590609"/>
    <lineage>
        <taxon>Bacteria</taxon>
        <taxon>Pseudomonadati</taxon>
        <taxon>Pseudomonadota</taxon>
        <taxon>Gammaproteobacteria</taxon>
        <taxon>Lysobacterales</taxon>
        <taxon>Rhodanobacteraceae</taxon>
        <taxon>Rhodanobacter</taxon>
    </lineage>
</organism>
<evidence type="ECO:0000256" key="4">
    <source>
        <dbReference type="ARBA" id="ARBA00023014"/>
    </source>
</evidence>
<evidence type="ECO:0000313" key="6">
    <source>
        <dbReference type="EMBL" id="MET4568752.1"/>
    </source>
</evidence>
<proteinExistence type="predicted"/>
<sequence length="121" mass="13013">MDTFIPVESLDRQSLCRLDDIPDGGATAVDASLADGDESLILLRRGDHVRGYLNVCPHAGRRLDYAPGKFLLKNETLICAVHGATFNRDDGLCIAGPCRGEHLRAVAVQVEAGEVKLAQEA</sequence>
<dbReference type="PROSITE" id="PS51296">
    <property type="entry name" value="RIESKE"/>
    <property type="match status" value="1"/>
</dbReference>
<dbReference type="InterPro" id="IPR017941">
    <property type="entry name" value="Rieske_2Fe-2S"/>
</dbReference>
<dbReference type="SUPFAM" id="SSF50022">
    <property type="entry name" value="ISP domain"/>
    <property type="match status" value="1"/>
</dbReference>
<keyword evidence="3" id="KW-0408">Iron</keyword>
<dbReference type="CDD" id="cd03467">
    <property type="entry name" value="Rieske"/>
    <property type="match status" value="1"/>
</dbReference>
<comment type="caution">
    <text evidence="6">The sequence shown here is derived from an EMBL/GenBank/DDBJ whole genome shotgun (WGS) entry which is preliminary data.</text>
</comment>
<evidence type="ECO:0000259" key="5">
    <source>
        <dbReference type="PROSITE" id="PS51296"/>
    </source>
</evidence>
<keyword evidence="1" id="KW-0001">2Fe-2S</keyword>
<keyword evidence="2" id="KW-0479">Metal-binding</keyword>
<evidence type="ECO:0000313" key="7">
    <source>
        <dbReference type="Proteomes" id="UP001549251"/>
    </source>
</evidence>
<dbReference type="PANTHER" id="PTHR40261:SF1">
    <property type="entry name" value="RIESKE DOMAIN-CONTAINING PROTEIN"/>
    <property type="match status" value="1"/>
</dbReference>
<accession>A0ABV2PUS7</accession>
<dbReference type="InterPro" id="IPR036922">
    <property type="entry name" value="Rieske_2Fe-2S_sf"/>
</dbReference>
<keyword evidence="4" id="KW-0411">Iron-sulfur</keyword>
<name>A0ABV2PUS7_9GAMM</name>
<feature type="domain" description="Rieske" evidence="5">
    <location>
        <begin position="13"/>
        <end position="117"/>
    </location>
</feature>
<evidence type="ECO:0000256" key="2">
    <source>
        <dbReference type="ARBA" id="ARBA00022723"/>
    </source>
</evidence>
<evidence type="ECO:0000256" key="3">
    <source>
        <dbReference type="ARBA" id="ARBA00023004"/>
    </source>
</evidence>
<dbReference type="EMBL" id="JBEPSD010000001">
    <property type="protein sequence ID" value="MET4568752.1"/>
    <property type="molecule type" value="Genomic_DNA"/>
</dbReference>
<dbReference type="Proteomes" id="UP001549251">
    <property type="component" value="Unassembled WGS sequence"/>
</dbReference>
<dbReference type="PANTHER" id="PTHR40261">
    <property type="match status" value="1"/>
</dbReference>
<keyword evidence="7" id="KW-1185">Reference proteome</keyword>
<dbReference type="Gene3D" id="2.102.10.10">
    <property type="entry name" value="Rieske [2Fe-2S] iron-sulphur domain"/>
    <property type="match status" value="1"/>
</dbReference>
<protein>
    <submittedName>
        <fullName evidence="6">Nitrite reductase/ring-hydroxylating ferredoxin subunit</fullName>
    </submittedName>
</protein>
<evidence type="ECO:0000256" key="1">
    <source>
        <dbReference type="ARBA" id="ARBA00022714"/>
    </source>
</evidence>
<reference evidence="6 7" key="1">
    <citation type="submission" date="2024-06" db="EMBL/GenBank/DDBJ databases">
        <title>Sorghum-associated microbial communities from plants grown in Nebraska, USA.</title>
        <authorList>
            <person name="Schachtman D."/>
        </authorList>
    </citation>
    <scope>NUCLEOTIDE SEQUENCE [LARGE SCALE GENOMIC DNA]</scope>
    <source>
        <strain evidence="6 7">1757</strain>
    </source>
</reference>
<dbReference type="RefSeq" id="WP_354547562.1">
    <property type="nucleotide sequence ID" value="NZ_JBEPSD010000001.1"/>
</dbReference>
<gene>
    <name evidence="6" type="ORF">ABIE04_001079</name>
</gene>
<dbReference type="Pfam" id="PF00355">
    <property type="entry name" value="Rieske"/>
    <property type="match status" value="1"/>
</dbReference>